<dbReference type="InterPro" id="IPR029016">
    <property type="entry name" value="GAF-like_dom_sf"/>
</dbReference>
<accession>A0ABN6CLB4</accession>
<organism evidence="2 3">
    <name type="scientific">Actinoplanes ianthinogenes</name>
    <dbReference type="NCBI Taxonomy" id="122358"/>
    <lineage>
        <taxon>Bacteria</taxon>
        <taxon>Bacillati</taxon>
        <taxon>Actinomycetota</taxon>
        <taxon>Actinomycetes</taxon>
        <taxon>Micromonosporales</taxon>
        <taxon>Micromonosporaceae</taxon>
        <taxon>Actinoplanes</taxon>
    </lineage>
</organism>
<feature type="domain" description="GAF" evidence="1">
    <location>
        <begin position="33"/>
        <end position="157"/>
    </location>
</feature>
<dbReference type="Gene3D" id="3.30.450.40">
    <property type="match status" value="1"/>
</dbReference>
<evidence type="ECO:0000313" key="2">
    <source>
        <dbReference type="EMBL" id="BCJ45795.1"/>
    </source>
</evidence>
<dbReference type="EMBL" id="AP023356">
    <property type="protein sequence ID" value="BCJ45795.1"/>
    <property type="molecule type" value="Genomic_DNA"/>
</dbReference>
<keyword evidence="3" id="KW-1185">Reference proteome</keyword>
<evidence type="ECO:0000259" key="1">
    <source>
        <dbReference type="Pfam" id="PF13185"/>
    </source>
</evidence>
<dbReference type="InterPro" id="IPR003018">
    <property type="entry name" value="GAF"/>
</dbReference>
<dbReference type="SUPFAM" id="SSF55781">
    <property type="entry name" value="GAF domain-like"/>
    <property type="match status" value="1"/>
</dbReference>
<reference evidence="2 3" key="1">
    <citation type="submission" date="2020-08" db="EMBL/GenBank/DDBJ databases">
        <title>Whole genome shotgun sequence of Actinoplanes ianthinogenes NBRC 13996.</title>
        <authorList>
            <person name="Komaki H."/>
            <person name="Tamura T."/>
        </authorList>
    </citation>
    <scope>NUCLEOTIDE SEQUENCE [LARGE SCALE GENOMIC DNA]</scope>
    <source>
        <strain evidence="2 3">NBRC 13996</strain>
    </source>
</reference>
<dbReference type="RefSeq" id="WP_189333645.1">
    <property type="nucleotide sequence ID" value="NZ_AP023356.1"/>
</dbReference>
<dbReference type="Pfam" id="PF13185">
    <property type="entry name" value="GAF_2"/>
    <property type="match status" value="1"/>
</dbReference>
<name>A0ABN6CLB4_9ACTN</name>
<dbReference type="Proteomes" id="UP000676967">
    <property type="component" value="Chromosome"/>
</dbReference>
<sequence length="168" mass="17780">MSVTAFETCSLDVLVDTRTAAVTDLFLAGLLVRDRLQEILDEVAGELKAPIAGINLVREDAVLFAAATGAPACLDDPGGMPAEWAPCSRVAGHDSPLVIGDLHAGTWGFFPPSALFGAMRTYAGVPLRRHGVVAGTLFIMSDVSDVFDEETIARLEDRAGEVMRILAP</sequence>
<gene>
    <name evidence="2" type="ORF">Aiant_64520</name>
</gene>
<proteinExistence type="predicted"/>
<evidence type="ECO:0000313" key="3">
    <source>
        <dbReference type="Proteomes" id="UP000676967"/>
    </source>
</evidence>
<protein>
    <recommendedName>
        <fullName evidence="1">GAF domain-containing protein</fullName>
    </recommendedName>
</protein>